<dbReference type="GO" id="GO:0071766">
    <property type="term" value="P:Actinobacterium-type cell wall biogenesis"/>
    <property type="evidence" value="ECO:0007669"/>
    <property type="project" value="UniProtKB-ARBA"/>
</dbReference>
<evidence type="ECO:0000256" key="5">
    <source>
        <dbReference type="ARBA" id="ARBA00022832"/>
    </source>
</evidence>
<dbReference type="Gene3D" id="3.30.300.30">
    <property type="match status" value="3"/>
</dbReference>
<sequence>MAGKTRETLLHHLLDLATTRPDAPALTIVDDANPDGIDYSYRELMQRAAGHARVLAGMAQPGDRVMLVLDTGIHYVSAFFGCLLARMIAVPAFPPESLRPQHLARLDAILADCDARVAVTEGEFANAWAGQSARLAMLDVACSADVAATLPDALDAIHADDIAFLQYTSGSTATPKGVMVSHANIMANEAAIAESFGTRADDVMLSWLPLYHDMGLIGGLMHPLYTGTRLVLMSPGDFLRHPRRWLDAISRFRATISGGPDFAYRLCVDRIRRTPGDALDLSCWRLAFCGAEPIRAETMTRFAERFAASGFAAGALYPCYGMAEATLLVTGSRAGSGAHIARFDADALAQGRAQPGADADASALVASGFAPSRHLVDIRDVTTGQSLPDGTVGEICIQGPSVMRGYWQRPDATAEAFFADGALRSGDLGFRADGRLYVAGRRKDLIIVRGVNVYPQDVEMTVEGAVDAVRRGRVAAFPYVYNGIESIGIAAEVARTAMRGGDDAASAAAIAQAIRAVVAEDCGEPPALVLLLQPGELPRTTSGKLQRSRCVPAWRAGDLDTWAVFEGDAAFLTPAGETRDLTATEARLADIWREVLGMRPGADDSLFALGGNSVQAAQIVARVRERLHAGFSLALLFAHPTLAACAGAIDAMEAAADSLRSDVGVVGGADADAALSPIQRGLWVLWCLAPESGAYNVCGVMQRSGPFDTAALQTAIDTLAERHVALRTRIVVERSSQPLQRVLPASSVPIDVRHCATRAEAEQAVRRWSEQPFALTAQAAFRVLRVVVEGTEWVALCVHHLFVDGWSMNVMVDEFCALYERRGALPPATQHTEIAAGHARALAACRTDAIDYWTRTLGKDPVVLELPTDRPRPAQPSGHGDALDFSIDATLASGLRQMAARQQTTLFTVLLAAWHALLHRYAGQRDIRVGVPFALRDSVAAERAVGYFISTQTIRATVEGAQPFEALLRQVSGAVRAVQPYLALPFEEVVDALQPDRTLAHNPLFQVKFNLGLPVAAPATLAGDTLLAMQIEGDVTRFDLALDIIDGSDALAGRLAFATDLFDRATVERMMRHYLSVLAHVAAAPETAIALLPLGDDTPALVAGPLPDAPMDVMAAWSAALHRDAQAVALCDDTRTLTRAEADALANGVALALQARGIGREDVVAIDLERSVPFVVALIGTLKAGAVALPLDIAQPVERRRQLVDAANARVVIGNADLGVDGLDIATVSPSERFTGVPVLPQQGAYQIFTSGSTGTPKGVIVSRQALAHYVAGVLSRLSLPAGTSMAMVSTPGADLGHTVLFGALYAGHCLHLIAPSRATDGDRFAEYMARYRVGALKIVPSHLRALLHAERGADVLPHAALILGGEAAPAELIAQVRALRPGCRIFNHYGPTETTVGVLTHALGDDETILPLGEPLPGVRAYVLDAGLSPLPEGIAGELYIGGLQLARGYRDAPAQTAERFLPDPYVHGARMYRTGDRVRRRHGRLHYLGRADEQVKIRGYRVEPAEVARMLRTMEGVMDAAVIVHDERLIAYAVLAPSMESTDVLRIAAARLPAYMVPAQVVAMDRLPVTSNGKLDRRALPAPVFEAAGHAEAANETEMALARIWQDVLGIERVGVTDNFFELGGDSILSIQAVSRARRVGLRFTPKDLFLHQTVRALAAVVTRVQSAPVKSDAPGGEVPLLPVQRAFFETHVPARHHWNQAVLLRPMQSLDVVRLQTAVDRLVAHHDALRLRFAGRDGVWTQQYADTAITTVTHDAVTEDALTDACTRAQRGLDLEHGPLLRVALFTLPDGSQRLLIAIHHLVVDGVSWRILLEDLQQAYRDDAALPARTSSYQTWSRKLQHQAASLAHELSFWRTQQGPAVAAPRDVRLRDATVATVSLPAAATRALLTDAHGAYRTQINDLLLAAVARAVGQWQGFDTAAVLLEGHGREALFDDIDLSRTVGWFTSLFPVALPIDDDLGVHIKRVKEAVRAVPRNGIGFGLLRDALHDVARPSITFNYLGQFDARDGGMFAHAQEPAGDSRDPDAPVGNAIVIDGMVRDGELAFTLTLADPAFTPFAGRLRGALEDIVAHCLQAPAGALTPSDVPLSGLTQAQLDPLAGAAIADIYPLTSMQQGMLFHALYTPDAGMYVNQIAVDLEGLDADRMRRAWNDTIAAHDILRTAFLHVDGKPLQAVMHSVPSPVLIESHGDVEALALHDRARPFSLDTAPLMRVRLVAQGASRHRMIWTSHHLLLDGWSTARLIGEVLQRYHGQPVEAVATRYRDHIAWLQAQDASASEAFWQQRLPALETPTLLAQALPAPAEPMTGHAVQRVRIDAISLQRAAQQQRVTLNTLLQSAWIVVLQRYTGQRAVAFGATVAGRPATLSGADTMLGLFINTLPVIQAPAPDQRIDAWLQALQQENLSLREHEHVPLYEIQRWAHQGGQPLFDSILVFENYPIDAALREREQHGLRIGDVDHASTTNYPLTLVITGNQTLDVMFNYATELFEADRIAQLQRHFVATLERIAAQPDQRIADLVLEQPDAVTDEDDRFRDAPPVHVAIAMRAASQPDAVAVRCGEQTLTYAGLDAASGALALALRSRVTAHEPVIGVVIDRTPGMIVRLLAVLRAGAAYLPIDPELPQARIDEMIDGARVQLLLGSRALRPRLDAKVPWLDMEDAECLVPSPGSLPEVSRQQLAYLIYTSGSTGKAKAVAVEHGPLAMHCHATAEQYGMAPGERELHFLSFSFDGAHERWIVPLVAGAEVVLRDDELWSAERTLAAFTLHGITNAGFPPAYLMRLTEAADPDAPPLRLLSFGGEAISRESFARVRKTFRPRTLINGYGPTEAVVTPLAWVADADTPCTPAYAPIGRPVGSRHVYLLDADLHRVPQGVIGELYIGGYGLARGYAQRPGLTAELFLPDPFVPGARMYRTGDLVRQGPDGAIEYVSRRDHQIKIRGYRIEPGEIEARLRAAAGVYAAAVLAVPTPQGSQLVAYVAGDGDTTPDTDSLRAMLAAALPPYMVPAQIVGMAQWPVTVNGKLDRHALPAPVFASHDHVAPRTEREQALAGIWQSLLGVERVGIHDNFFELGGHSLLLTQLVSRLHREMGLTLSLRDAMAHPTVAQLGAWIDARPDARQETARQLAALDDLMADLEAS</sequence>
<dbReference type="Gene3D" id="3.40.50.980">
    <property type="match status" value="2"/>
</dbReference>
<dbReference type="CDD" id="cd19534">
    <property type="entry name" value="E_NRPS"/>
    <property type="match status" value="1"/>
</dbReference>
<proteinExistence type="inferred from homology"/>
<keyword evidence="3" id="KW-0596">Phosphopantetheine</keyword>
<dbReference type="SMART" id="SM00823">
    <property type="entry name" value="PKS_PP"/>
    <property type="match status" value="3"/>
</dbReference>
<reference evidence="8 9" key="1">
    <citation type="submission" date="2019-09" db="EMBL/GenBank/DDBJ databases">
        <title>FDA dAtabase for Regulatory Grade micrObial Sequences (FDA-ARGOS): Supporting development and validation of Infectious Disease Dx tests.</title>
        <authorList>
            <person name="Sciortino C."/>
            <person name="Tallon L."/>
            <person name="Sadzewicz L."/>
            <person name="Vavikolanu K."/>
            <person name="Mehta A."/>
            <person name="Aluvathingal J."/>
            <person name="Nadendla S."/>
            <person name="Nandy P."/>
            <person name="Geyer C."/>
            <person name="Yan Y."/>
            <person name="Sichtig H."/>
        </authorList>
    </citation>
    <scope>NUCLEOTIDE SEQUENCE [LARGE SCALE GENOMIC DNA]</scope>
    <source>
        <strain evidence="8 9">FDAARGOS_664</strain>
    </source>
</reference>
<dbReference type="SUPFAM" id="SSF47336">
    <property type="entry name" value="ACP-like"/>
    <property type="match status" value="3"/>
</dbReference>
<dbReference type="InterPro" id="IPR009081">
    <property type="entry name" value="PP-bd_ACP"/>
</dbReference>
<evidence type="ECO:0000256" key="3">
    <source>
        <dbReference type="ARBA" id="ARBA00022450"/>
    </source>
</evidence>
<keyword evidence="6" id="KW-0443">Lipid metabolism</keyword>
<dbReference type="InterPro" id="IPR045851">
    <property type="entry name" value="AMP-bd_C_sf"/>
</dbReference>
<dbReference type="PANTHER" id="PTHR45398:SF1">
    <property type="entry name" value="ENZYME, PUTATIVE (JCVI)-RELATED"/>
    <property type="match status" value="1"/>
</dbReference>
<dbReference type="FunFam" id="1.10.1200.10:FF:000005">
    <property type="entry name" value="Nonribosomal peptide synthetase 1"/>
    <property type="match status" value="2"/>
</dbReference>
<dbReference type="FunFam" id="3.30.300.30:FF:000010">
    <property type="entry name" value="Enterobactin synthetase component F"/>
    <property type="match status" value="1"/>
</dbReference>
<dbReference type="InterPro" id="IPR023213">
    <property type="entry name" value="CAT-like_dom_sf"/>
</dbReference>
<dbReference type="CDD" id="cd05930">
    <property type="entry name" value="A_NRPS"/>
    <property type="match status" value="1"/>
</dbReference>
<dbReference type="Pfam" id="PF13193">
    <property type="entry name" value="AMP-binding_C"/>
    <property type="match status" value="2"/>
</dbReference>
<dbReference type="InterPro" id="IPR025110">
    <property type="entry name" value="AMP-bd_C"/>
</dbReference>
<dbReference type="Gene3D" id="3.40.50.1820">
    <property type="entry name" value="alpha/beta hydrolase"/>
    <property type="match status" value="1"/>
</dbReference>
<gene>
    <name evidence="8" type="ORF">FOB72_24285</name>
</gene>
<evidence type="ECO:0000256" key="2">
    <source>
        <dbReference type="ARBA" id="ARBA00006432"/>
    </source>
</evidence>
<dbReference type="GO" id="GO:0031177">
    <property type="term" value="F:phosphopantetheine binding"/>
    <property type="evidence" value="ECO:0007669"/>
    <property type="project" value="InterPro"/>
</dbReference>
<dbReference type="InterPro" id="IPR040097">
    <property type="entry name" value="FAAL/FAAC"/>
</dbReference>
<evidence type="ECO:0000259" key="7">
    <source>
        <dbReference type="PROSITE" id="PS50075"/>
    </source>
</evidence>
<dbReference type="Pfam" id="PF00550">
    <property type="entry name" value="PP-binding"/>
    <property type="match status" value="3"/>
</dbReference>
<keyword evidence="5" id="KW-0276">Fatty acid metabolism</keyword>
<feature type="domain" description="Carrier" evidence="7">
    <location>
        <begin position="1594"/>
        <end position="1668"/>
    </location>
</feature>
<dbReference type="GO" id="GO:0008610">
    <property type="term" value="P:lipid biosynthetic process"/>
    <property type="evidence" value="ECO:0007669"/>
    <property type="project" value="InterPro"/>
</dbReference>
<dbReference type="GO" id="GO:0006631">
    <property type="term" value="P:fatty acid metabolic process"/>
    <property type="evidence" value="ECO:0007669"/>
    <property type="project" value="UniProtKB-KW"/>
</dbReference>
<dbReference type="InterPro" id="IPR000873">
    <property type="entry name" value="AMP-dep_synth/lig_dom"/>
</dbReference>
<dbReference type="OrthoDB" id="9154499at2"/>
<dbReference type="Gene3D" id="3.30.559.10">
    <property type="entry name" value="Chloramphenicol acetyltransferase-like domain"/>
    <property type="match status" value="3"/>
</dbReference>
<dbReference type="InterPro" id="IPR020806">
    <property type="entry name" value="PKS_PP-bd"/>
</dbReference>
<dbReference type="RefSeq" id="WP_150375217.1">
    <property type="nucleotide sequence ID" value="NZ_CP044067.1"/>
</dbReference>
<dbReference type="PROSITE" id="PS00455">
    <property type="entry name" value="AMP_BINDING"/>
    <property type="match status" value="1"/>
</dbReference>
<evidence type="ECO:0000313" key="8">
    <source>
        <dbReference type="EMBL" id="QET05158.1"/>
    </source>
</evidence>
<dbReference type="InterPro" id="IPR029058">
    <property type="entry name" value="AB_hydrolase_fold"/>
</dbReference>
<dbReference type="Gene3D" id="2.30.38.10">
    <property type="entry name" value="Luciferase, Domain 3"/>
    <property type="match status" value="1"/>
</dbReference>
<dbReference type="CDD" id="cd19531">
    <property type="entry name" value="LCL_NRPS-like"/>
    <property type="match status" value="1"/>
</dbReference>
<dbReference type="GO" id="GO:0044550">
    <property type="term" value="P:secondary metabolite biosynthetic process"/>
    <property type="evidence" value="ECO:0007669"/>
    <property type="project" value="UniProtKB-ARBA"/>
</dbReference>
<dbReference type="InterPro" id="IPR042099">
    <property type="entry name" value="ANL_N_sf"/>
</dbReference>
<dbReference type="Gene3D" id="3.40.50.12780">
    <property type="entry name" value="N-terminal domain of ligase-like"/>
    <property type="match status" value="2"/>
</dbReference>
<dbReference type="NCBIfam" id="TIGR01720">
    <property type="entry name" value="NRPS-para261"/>
    <property type="match status" value="1"/>
</dbReference>
<dbReference type="Pfam" id="PF00668">
    <property type="entry name" value="Condensation"/>
    <property type="match status" value="3"/>
</dbReference>
<dbReference type="InterPro" id="IPR020845">
    <property type="entry name" value="AMP-binding_CS"/>
</dbReference>
<dbReference type="InterPro" id="IPR006162">
    <property type="entry name" value="Ppantetheine_attach_site"/>
</dbReference>
<dbReference type="InterPro" id="IPR036736">
    <property type="entry name" value="ACP-like_sf"/>
</dbReference>
<evidence type="ECO:0000256" key="6">
    <source>
        <dbReference type="ARBA" id="ARBA00023098"/>
    </source>
</evidence>
<dbReference type="InterPro" id="IPR010071">
    <property type="entry name" value="AA_adenyl_dom"/>
</dbReference>
<accession>A0A5P2HBM3</accession>
<feature type="domain" description="Carrier" evidence="7">
    <location>
        <begin position="579"/>
        <end position="653"/>
    </location>
</feature>
<comment type="similarity">
    <text evidence="2">Belongs to the ATP-dependent AMP-binding enzyme family.</text>
</comment>
<dbReference type="SUPFAM" id="SSF56801">
    <property type="entry name" value="Acetyl-CoA synthetase-like"/>
    <property type="match status" value="3"/>
</dbReference>
<dbReference type="InterPro" id="IPR001242">
    <property type="entry name" value="Condensation_dom"/>
</dbReference>
<dbReference type="InterPro" id="IPR010060">
    <property type="entry name" value="NRPS_synth"/>
</dbReference>
<dbReference type="PROSITE" id="PS50075">
    <property type="entry name" value="CARRIER"/>
    <property type="match status" value="3"/>
</dbReference>
<dbReference type="CDD" id="cd19543">
    <property type="entry name" value="DCL_NRPS"/>
    <property type="match status" value="1"/>
</dbReference>
<dbReference type="FunFam" id="3.40.50.12780:FF:000013">
    <property type="entry name" value="Long-chain-fatty-acid--AMP ligase FadD32"/>
    <property type="match status" value="1"/>
</dbReference>
<feature type="domain" description="Carrier" evidence="7">
    <location>
        <begin position="3039"/>
        <end position="3114"/>
    </location>
</feature>
<evidence type="ECO:0000256" key="1">
    <source>
        <dbReference type="ARBA" id="ARBA00001957"/>
    </source>
</evidence>
<dbReference type="NCBIfam" id="TIGR01733">
    <property type="entry name" value="AA-adenyl-dom"/>
    <property type="match status" value="2"/>
</dbReference>
<dbReference type="Pfam" id="PF00501">
    <property type="entry name" value="AMP-binding"/>
    <property type="match status" value="3"/>
</dbReference>
<dbReference type="Gene3D" id="1.10.1200.10">
    <property type="entry name" value="ACP-like"/>
    <property type="match status" value="2"/>
</dbReference>
<keyword evidence="4" id="KW-0597">Phosphoprotein</keyword>
<comment type="cofactor">
    <cofactor evidence="1">
        <name>pantetheine 4'-phosphate</name>
        <dbReference type="ChEBI" id="CHEBI:47942"/>
    </cofactor>
</comment>
<organism evidence="8 9">
    <name type="scientific">Cupriavidus pauculus</name>
    <dbReference type="NCBI Taxonomy" id="82633"/>
    <lineage>
        <taxon>Bacteria</taxon>
        <taxon>Pseudomonadati</taxon>
        <taxon>Pseudomonadota</taxon>
        <taxon>Betaproteobacteria</taxon>
        <taxon>Burkholderiales</taxon>
        <taxon>Burkholderiaceae</taxon>
        <taxon>Cupriavidus</taxon>
    </lineage>
</organism>
<dbReference type="SUPFAM" id="SSF52777">
    <property type="entry name" value="CoA-dependent acyltransferases"/>
    <property type="match status" value="6"/>
</dbReference>
<dbReference type="FunFam" id="2.30.38.10:FF:000001">
    <property type="entry name" value="Non-ribosomal peptide synthetase PvdI"/>
    <property type="match status" value="1"/>
</dbReference>
<evidence type="ECO:0000256" key="4">
    <source>
        <dbReference type="ARBA" id="ARBA00022553"/>
    </source>
</evidence>
<dbReference type="GO" id="GO:0003824">
    <property type="term" value="F:catalytic activity"/>
    <property type="evidence" value="ECO:0007669"/>
    <property type="project" value="InterPro"/>
</dbReference>
<dbReference type="EMBL" id="CP044067">
    <property type="protein sequence ID" value="QET05158.1"/>
    <property type="molecule type" value="Genomic_DNA"/>
</dbReference>
<evidence type="ECO:0000313" key="9">
    <source>
        <dbReference type="Proteomes" id="UP000322822"/>
    </source>
</evidence>
<protein>
    <submittedName>
        <fullName evidence="8">Amino acid adenylation domain-containing protein</fullName>
    </submittedName>
</protein>
<dbReference type="NCBIfam" id="NF003417">
    <property type="entry name" value="PRK04813.1"/>
    <property type="match status" value="4"/>
</dbReference>
<dbReference type="PANTHER" id="PTHR45398">
    <property type="match status" value="1"/>
</dbReference>
<dbReference type="CDD" id="cd05931">
    <property type="entry name" value="FAAL"/>
    <property type="match status" value="1"/>
</dbReference>
<name>A0A5P2HBM3_9BURK</name>
<dbReference type="PROSITE" id="PS00012">
    <property type="entry name" value="PHOSPHOPANTETHEINE"/>
    <property type="match status" value="3"/>
</dbReference>
<dbReference type="Proteomes" id="UP000322822">
    <property type="component" value="Chromosome 2"/>
</dbReference>
<dbReference type="Gene3D" id="3.30.559.30">
    <property type="entry name" value="Nonribosomal peptide synthetase, condensation domain"/>
    <property type="match status" value="3"/>
</dbReference>